<evidence type="ECO:0000259" key="2">
    <source>
        <dbReference type="PROSITE" id="PS50089"/>
    </source>
</evidence>
<dbReference type="PROSITE" id="PS50089">
    <property type="entry name" value="ZF_RING_2"/>
    <property type="match status" value="1"/>
</dbReference>
<sequence length="446" mass="49740">MASNNNSYIDTSPDCAICFESLSNGETITLKCGHRWHITCIKEQLAHAQPSKTSRLLFSGCKCAKCNVVCEHPVLENLTRRTDALREQVDELAIGQIKVDAPEEWARATDAASKTALLDSARRSYAFYLCGACEEPYFGGTVACADQEDGERTLPEDRLCGNCTPKSVAVCEKSTEHGGFHVWKCRYCCEPSTFVCYGNVHFCNNCHERNSARDARKKKGEDVSSLEAIPCPGESCTYPKKEGCIRHKNGNSFDCEQVYYCICCQTKSNALEEQPGSRNFVVNPSGANGLRGWNFQNMPWKVEQMGVQVDNSTTTNFVSTYQWCVMYQSVPIHTFVRDPTAVRVEASAKFMGRTDCPSVFRMEIIATDAQKRVLQRLRTDVLNSPVDFWEKATLILEPMAGLHEVTLCIAGKDSRFWHGNYGSKVCHCSVRILGTAEELESVLVQG</sequence>
<dbReference type="InterPro" id="IPR008979">
    <property type="entry name" value="Galactose-bd-like_sf"/>
</dbReference>
<dbReference type="Pfam" id="PF04300">
    <property type="entry name" value="FBA"/>
    <property type="match status" value="1"/>
</dbReference>
<name>A0ABD3MPE5_9STRA</name>
<evidence type="ECO:0008006" key="6">
    <source>
        <dbReference type="Google" id="ProtNLM"/>
    </source>
</evidence>
<keyword evidence="1" id="KW-0862">Zinc</keyword>
<keyword evidence="5" id="KW-1185">Reference proteome</keyword>
<comment type="caution">
    <text evidence="4">The sequence shown here is derived from an EMBL/GenBank/DDBJ whole genome shotgun (WGS) entry which is preliminary data.</text>
</comment>
<dbReference type="AlphaFoldDB" id="A0ABD3MPE5"/>
<dbReference type="Gene3D" id="3.30.40.10">
    <property type="entry name" value="Zinc/RING finger domain, C3HC4 (zinc finger)"/>
    <property type="match status" value="1"/>
</dbReference>
<dbReference type="PROSITE" id="PS51114">
    <property type="entry name" value="FBA"/>
    <property type="match status" value="1"/>
</dbReference>
<dbReference type="Pfam" id="PF17123">
    <property type="entry name" value="zf-RING_11"/>
    <property type="match status" value="1"/>
</dbReference>
<dbReference type="InterPro" id="IPR013083">
    <property type="entry name" value="Znf_RING/FYVE/PHD"/>
</dbReference>
<feature type="domain" description="RING-type" evidence="2">
    <location>
        <begin position="15"/>
        <end position="67"/>
    </location>
</feature>
<keyword evidence="1" id="KW-0479">Metal-binding</keyword>
<dbReference type="SUPFAM" id="SSF49785">
    <property type="entry name" value="Galactose-binding domain-like"/>
    <property type="match status" value="1"/>
</dbReference>
<evidence type="ECO:0000259" key="3">
    <source>
        <dbReference type="PROSITE" id="PS51114"/>
    </source>
</evidence>
<dbReference type="EMBL" id="JALLPJ020001396">
    <property type="protein sequence ID" value="KAL3765783.1"/>
    <property type="molecule type" value="Genomic_DNA"/>
</dbReference>
<dbReference type="Proteomes" id="UP001530400">
    <property type="component" value="Unassembled WGS sequence"/>
</dbReference>
<reference evidence="4 5" key="1">
    <citation type="submission" date="2024-10" db="EMBL/GenBank/DDBJ databases">
        <title>Updated reference genomes for cyclostephanoid diatoms.</title>
        <authorList>
            <person name="Roberts W.R."/>
            <person name="Alverson A.J."/>
        </authorList>
    </citation>
    <scope>NUCLEOTIDE SEQUENCE [LARGE SCALE GENOMIC DNA]</scope>
    <source>
        <strain evidence="4 5">AJA010-31</strain>
    </source>
</reference>
<evidence type="ECO:0000256" key="1">
    <source>
        <dbReference type="PROSITE-ProRule" id="PRU00175"/>
    </source>
</evidence>
<dbReference type="PANTHER" id="PTHR45943:SF2">
    <property type="entry name" value="RING-TYPE DOMAIN-CONTAINING PROTEIN"/>
    <property type="match status" value="1"/>
</dbReference>
<feature type="domain" description="FBA" evidence="3">
    <location>
        <begin position="260"/>
        <end position="434"/>
    </location>
</feature>
<keyword evidence="1" id="KW-0863">Zinc-finger</keyword>
<evidence type="ECO:0000313" key="4">
    <source>
        <dbReference type="EMBL" id="KAL3765783.1"/>
    </source>
</evidence>
<organism evidence="4 5">
    <name type="scientific">Cyclotella atomus</name>
    <dbReference type="NCBI Taxonomy" id="382360"/>
    <lineage>
        <taxon>Eukaryota</taxon>
        <taxon>Sar</taxon>
        <taxon>Stramenopiles</taxon>
        <taxon>Ochrophyta</taxon>
        <taxon>Bacillariophyta</taxon>
        <taxon>Coscinodiscophyceae</taxon>
        <taxon>Thalassiosirophycidae</taxon>
        <taxon>Stephanodiscales</taxon>
        <taxon>Stephanodiscaceae</taxon>
        <taxon>Cyclotella</taxon>
    </lineage>
</organism>
<proteinExistence type="predicted"/>
<dbReference type="Gene3D" id="2.60.120.260">
    <property type="entry name" value="Galactose-binding domain-like"/>
    <property type="match status" value="1"/>
</dbReference>
<dbReference type="SUPFAM" id="SSF57850">
    <property type="entry name" value="RING/U-box"/>
    <property type="match status" value="1"/>
</dbReference>
<protein>
    <recommendedName>
        <fullName evidence="6">RING-type domain-containing protein</fullName>
    </recommendedName>
</protein>
<dbReference type="GO" id="GO:0008270">
    <property type="term" value="F:zinc ion binding"/>
    <property type="evidence" value="ECO:0007669"/>
    <property type="project" value="UniProtKB-KW"/>
</dbReference>
<dbReference type="SMART" id="SM00184">
    <property type="entry name" value="RING"/>
    <property type="match status" value="1"/>
</dbReference>
<dbReference type="InterPro" id="IPR001841">
    <property type="entry name" value="Znf_RING"/>
</dbReference>
<evidence type="ECO:0000313" key="5">
    <source>
        <dbReference type="Proteomes" id="UP001530400"/>
    </source>
</evidence>
<dbReference type="PANTHER" id="PTHR45943">
    <property type="entry name" value="E3 UBIQUITIN-PROTEIN LIGASE MYCBP2"/>
    <property type="match status" value="1"/>
</dbReference>
<gene>
    <name evidence="4" type="ORF">ACHAWO_011730</name>
</gene>
<dbReference type="SMART" id="SM01198">
    <property type="entry name" value="FBA"/>
    <property type="match status" value="1"/>
</dbReference>
<accession>A0ABD3MPE5</accession>
<dbReference type="InterPro" id="IPR007397">
    <property type="entry name" value="F-box-assoc_dom"/>
</dbReference>